<feature type="region of interest" description="Disordered" evidence="1">
    <location>
        <begin position="143"/>
        <end position="203"/>
    </location>
</feature>
<keyword evidence="2" id="KW-0472">Membrane</keyword>
<feature type="transmembrane region" description="Helical" evidence="2">
    <location>
        <begin position="39"/>
        <end position="58"/>
    </location>
</feature>
<dbReference type="Proteomes" id="UP001500390">
    <property type="component" value="Unassembled WGS sequence"/>
</dbReference>
<name>A0ABP8K1L6_9MICO</name>
<organism evidence="3 4">
    <name type="scientific">Ornithinibacter aureus</name>
    <dbReference type="NCBI Taxonomy" id="622664"/>
    <lineage>
        <taxon>Bacteria</taxon>
        <taxon>Bacillati</taxon>
        <taxon>Actinomycetota</taxon>
        <taxon>Actinomycetes</taxon>
        <taxon>Micrococcales</taxon>
        <taxon>Intrasporangiaceae</taxon>
        <taxon>Ornithinibacter</taxon>
    </lineage>
</organism>
<reference evidence="4" key="1">
    <citation type="journal article" date="2019" name="Int. J. Syst. Evol. Microbiol.">
        <title>The Global Catalogue of Microorganisms (GCM) 10K type strain sequencing project: providing services to taxonomists for standard genome sequencing and annotation.</title>
        <authorList>
            <consortium name="The Broad Institute Genomics Platform"/>
            <consortium name="The Broad Institute Genome Sequencing Center for Infectious Disease"/>
            <person name="Wu L."/>
            <person name="Ma J."/>
        </authorList>
    </citation>
    <scope>NUCLEOTIDE SEQUENCE [LARGE SCALE GENOMIC DNA]</scope>
    <source>
        <strain evidence="4">JCM 17738</strain>
    </source>
</reference>
<evidence type="ECO:0008006" key="5">
    <source>
        <dbReference type="Google" id="ProtNLM"/>
    </source>
</evidence>
<accession>A0ABP8K1L6</accession>
<dbReference type="RefSeq" id="WP_159899821.1">
    <property type="nucleotide sequence ID" value="NZ_BAABFX010000033.1"/>
</dbReference>
<gene>
    <name evidence="3" type="ORF">GCM10023153_25070</name>
</gene>
<evidence type="ECO:0000313" key="4">
    <source>
        <dbReference type="Proteomes" id="UP001500390"/>
    </source>
</evidence>
<evidence type="ECO:0000256" key="1">
    <source>
        <dbReference type="SAM" id="MobiDB-lite"/>
    </source>
</evidence>
<keyword evidence="4" id="KW-1185">Reference proteome</keyword>
<keyword evidence="2" id="KW-1133">Transmembrane helix</keyword>
<dbReference type="EMBL" id="BAABFX010000033">
    <property type="protein sequence ID" value="GAA4399217.1"/>
    <property type="molecule type" value="Genomic_DNA"/>
</dbReference>
<evidence type="ECO:0000313" key="3">
    <source>
        <dbReference type="EMBL" id="GAA4399217.1"/>
    </source>
</evidence>
<keyword evidence="2" id="KW-0812">Transmembrane</keyword>
<feature type="region of interest" description="Disordered" evidence="1">
    <location>
        <begin position="1"/>
        <end position="25"/>
    </location>
</feature>
<protein>
    <recommendedName>
        <fullName evidence="5">Cell division protein FtsL</fullName>
    </recommendedName>
</protein>
<comment type="caution">
    <text evidence="3">The sequence shown here is derived from an EMBL/GenBank/DDBJ whole genome shotgun (WGS) entry which is preliminary data.</text>
</comment>
<feature type="compositionally biased region" description="Low complexity" evidence="1">
    <location>
        <begin position="1"/>
        <end position="24"/>
    </location>
</feature>
<sequence>MSQLAPARPLPRTSARRTTAATPRQLKVVAPPETRGNGAFLALCVLLLLGGFVSVLMLNTAMAKGSYTLRDLQHRSDELTDTQDQLRHSLDAVSGPGPLAQRARELGMVKAPTPAFLRLSDGAVLGVAEKAKADTTFSVVTETSITASTPGRSPAPAATATATTTAPATPQPSASASSPTASQATPTPTTSQATPTPTTTESP</sequence>
<proteinExistence type="predicted"/>
<evidence type="ECO:0000256" key="2">
    <source>
        <dbReference type="SAM" id="Phobius"/>
    </source>
</evidence>
<feature type="compositionally biased region" description="Low complexity" evidence="1">
    <location>
        <begin position="146"/>
        <end position="203"/>
    </location>
</feature>